<gene>
    <name evidence="7" type="ORF">CTHT_0044260</name>
</gene>
<dbReference type="InterPro" id="IPR037274">
    <property type="entry name" value="Znf_CHY_sf"/>
</dbReference>
<evidence type="ECO:0000259" key="6">
    <source>
        <dbReference type="PROSITE" id="PS51266"/>
    </source>
</evidence>
<feature type="region of interest" description="Disordered" evidence="5">
    <location>
        <begin position="371"/>
        <end position="399"/>
    </location>
</feature>
<evidence type="ECO:0000256" key="5">
    <source>
        <dbReference type="SAM" id="MobiDB-lite"/>
    </source>
</evidence>
<dbReference type="Pfam" id="PF05495">
    <property type="entry name" value="zf-CHY"/>
    <property type="match status" value="1"/>
</dbReference>
<dbReference type="PROSITE" id="PS51266">
    <property type="entry name" value="ZF_CHY"/>
    <property type="match status" value="1"/>
</dbReference>
<keyword evidence="3" id="KW-0862">Zinc</keyword>
<dbReference type="RefSeq" id="XP_006694818.1">
    <property type="nucleotide sequence ID" value="XM_006694755.1"/>
</dbReference>
<evidence type="ECO:0000256" key="4">
    <source>
        <dbReference type="PROSITE-ProRule" id="PRU00601"/>
    </source>
</evidence>
<organism evidence="8">
    <name type="scientific">Chaetomium thermophilum (strain DSM 1495 / CBS 144.50 / IMI 039719)</name>
    <name type="common">Thermochaetoides thermophila</name>
    <dbReference type="NCBI Taxonomy" id="759272"/>
    <lineage>
        <taxon>Eukaryota</taxon>
        <taxon>Fungi</taxon>
        <taxon>Dikarya</taxon>
        <taxon>Ascomycota</taxon>
        <taxon>Pezizomycotina</taxon>
        <taxon>Sordariomycetes</taxon>
        <taxon>Sordariomycetidae</taxon>
        <taxon>Sordariales</taxon>
        <taxon>Chaetomiaceae</taxon>
        <taxon>Thermochaetoides</taxon>
    </lineage>
</organism>
<evidence type="ECO:0000256" key="2">
    <source>
        <dbReference type="ARBA" id="ARBA00022771"/>
    </source>
</evidence>
<keyword evidence="1" id="KW-0479">Metal-binding</keyword>
<evidence type="ECO:0000256" key="1">
    <source>
        <dbReference type="ARBA" id="ARBA00022723"/>
    </source>
</evidence>
<dbReference type="OrthoDB" id="10253329at2759"/>
<dbReference type="SUPFAM" id="SSF54495">
    <property type="entry name" value="UBC-like"/>
    <property type="match status" value="1"/>
</dbReference>
<feature type="compositionally biased region" description="Basic and acidic residues" evidence="5">
    <location>
        <begin position="663"/>
        <end position="677"/>
    </location>
</feature>
<feature type="region of interest" description="Disordered" evidence="5">
    <location>
        <begin position="158"/>
        <end position="196"/>
    </location>
</feature>
<feature type="domain" description="CHY-type" evidence="6">
    <location>
        <begin position="581"/>
        <end position="648"/>
    </location>
</feature>
<proteinExistence type="predicted"/>
<dbReference type="InterPro" id="IPR008913">
    <property type="entry name" value="Znf_CHY"/>
</dbReference>
<feature type="compositionally biased region" description="Acidic residues" evidence="5">
    <location>
        <begin position="379"/>
        <end position="394"/>
    </location>
</feature>
<dbReference type="HOGENOM" id="CLU_012592_0_0_1"/>
<feature type="region of interest" description="Disordered" evidence="5">
    <location>
        <begin position="1"/>
        <end position="41"/>
    </location>
</feature>
<keyword evidence="2 4" id="KW-0863">Zinc-finger</keyword>
<dbReference type="Proteomes" id="UP000008066">
    <property type="component" value="Unassembled WGS sequence"/>
</dbReference>
<dbReference type="AlphaFoldDB" id="G0S922"/>
<accession>G0S922</accession>
<keyword evidence="8" id="KW-1185">Reference proteome</keyword>
<feature type="compositionally biased region" description="Basic and acidic residues" evidence="5">
    <location>
        <begin position="32"/>
        <end position="41"/>
    </location>
</feature>
<dbReference type="OMA" id="FRRQLMH"/>
<feature type="compositionally biased region" description="Basic and acidic residues" evidence="5">
    <location>
        <begin position="158"/>
        <end position="178"/>
    </location>
</feature>
<protein>
    <recommendedName>
        <fullName evidence="6">CHY-type domain-containing protein</fullName>
    </recommendedName>
</protein>
<dbReference type="InterPro" id="IPR016135">
    <property type="entry name" value="UBQ-conjugating_enzyme/RWD"/>
</dbReference>
<dbReference type="KEGG" id="cthr:CTHT_0044260"/>
<dbReference type="SUPFAM" id="SSF161219">
    <property type="entry name" value="CHY zinc finger-like"/>
    <property type="match status" value="1"/>
</dbReference>
<dbReference type="STRING" id="759272.G0S922"/>
<dbReference type="EMBL" id="GL988043">
    <property type="protein sequence ID" value="EGS19933.1"/>
    <property type="molecule type" value="Genomic_DNA"/>
</dbReference>
<evidence type="ECO:0000256" key="3">
    <source>
        <dbReference type="ARBA" id="ARBA00022833"/>
    </source>
</evidence>
<dbReference type="GO" id="GO:0008270">
    <property type="term" value="F:zinc ion binding"/>
    <property type="evidence" value="ECO:0007669"/>
    <property type="project" value="UniProtKB-KW"/>
</dbReference>
<feature type="region of interest" description="Disordered" evidence="5">
    <location>
        <begin position="657"/>
        <end position="693"/>
    </location>
</feature>
<evidence type="ECO:0000313" key="8">
    <source>
        <dbReference type="Proteomes" id="UP000008066"/>
    </source>
</evidence>
<reference evidence="7 8" key="1">
    <citation type="journal article" date="2011" name="Cell">
        <title>Insight into structure and assembly of the nuclear pore complex by utilizing the genome of a eukaryotic thermophile.</title>
        <authorList>
            <person name="Amlacher S."/>
            <person name="Sarges P."/>
            <person name="Flemming D."/>
            <person name="van Noort V."/>
            <person name="Kunze R."/>
            <person name="Devos D.P."/>
            <person name="Arumugam M."/>
            <person name="Bork P."/>
            <person name="Hurt E."/>
        </authorList>
    </citation>
    <scope>NUCLEOTIDE SEQUENCE [LARGE SCALE GENOMIC DNA]</scope>
    <source>
        <strain evidence="8">DSM 1495 / CBS 144.50 / IMI 039719</strain>
    </source>
</reference>
<sequence>MIPIRTRGGEAQRSSRQAVREAPSSRVVARPVPERQVKDTRTYQLDQLRRRFSPKETTLDNGDLSLQFSLTPSDPDFPYDLDHLECDLHVPEAYPKQPPTLHVRNKEIPRGFAINIEKGWDKLVEEKRGATLLALTNALDRRLESLLSEQKAETIKLTIFKDARPQDSESTPKREKQPQEPAVNPPPLPARPRYVPEEPFSKDQIAEAKARRAQEVRQLEARMSRFPAYQKSSDGIIYTLPLEPRRRDDLPVGLRSVQSVQLIIPLLYPLQSLRILLNNVSSEIAEPLEELFCQKAAEKKQMTLMAHLNFLAQNMHVLAKQAQNLPAPKLEAPIEQPAEADREAKGAEHSSTFQIGKGHVHVIPRPPEWLLEDRSDGSDFSDEGSSDDEGDSEDSGVPVVGQQEGAVLNMSTQTAELGTAMSFPSVELYNIELLQVAILNLAIKCDRCKTVNEITGLKGGLEKQSSCKKCGTPFTVRFRPELIHQNSTRAGFIDATACTVADLLPSTFIPTCGSCSTASPGLVAVRGDATTNVCRECHARFTFKLPDVKFLAYAPGLRGNLPPTTGPRRRQEKLGLHAGEPLPNKGTCSHYRRSYRWFRFSCCGKVYPCDRCHDAGEDHINEWANRMVCGYCSREQNYRPESCQFCGRSVIGRRGKGYWEGGKGTRDQRLMRRNDPRKYKRIGPAKKDKDKDD</sequence>
<dbReference type="eggNOG" id="KOG1940">
    <property type="taxonomic scope" value="Eukaryota"/>
</dbReference>
<dbReference type="GeneID" id="18258464"/>
<name>G0S922_CHATD</name>
<evidence type="ECO:0000313" key="7">
    <source>
        <dbReference type="EMBL" id="EGS19933.1"/>
    </source>
</evidence>